<dbReference type="PANTHER" id="PTHR10625:SF17">
    <property type="entry name" value="HISTONE DEACETYLASE 8"/>
    <property type="match status" value="1"/>
</dbReference>
<comment type="similarity">
    <text evidence="2">Belongs to the histone deacetylase family.</text>
</comment>
<keyword evidence="5" id="KW-0862">Zinc</keyword>
<keyword evidence="8" id="KW-1185">Reference proteome</keyword>
<protein>
    <submittedName>
        <fullName evidence="7">5500_t:CDS:1</fullName>
    </submittedName>
</protein>
<sequence length="355" mass="38712">MKVIYSEECAKHAPKYEILSGNLVDYFESPVRIEIIKSHLQSFSSSHNYTFHESTDYGIDAILAVHDSDFVQYLKTAYDEWCQEGGDKNGILPEAFPHKNMPSFGRNSGAATAIAKAGHYCYDLSCCIMGGTWLAAYASAQVTISAAKALMEDCSLPNENGPIGVFALCRPPGHHATNNLCGGYCFLNNVAIVARLIISATSKKVAILDIDYHHGNGTQAIFYSTSNPIYVSLHGHPDYPWFSGHASETGEGEGEGYTVNVPLTTETDDKKYLEALRSVIQKIIAYEADFLVVSLGVDTFMHDPIAGFNMTSGVYIEIGKHIKSIGKPTLFVLEGGYHLETIGINVGNILEGFNS</sequence>
<name>A0A9N9C7Q2_9GLOM</name>
<dbReference type="OrthoDB" id="424012at2759"/>
<dbReference type="InterPro" id="IPR023696">
    <property type="entry name" value="Ureohydrolase_dom_sf"/>
</dbReference>
<dbReference type="GO" id="GO:0040029">
    <property type="term" value="P:epigenetic regulation of gene expression"/>
    <property type="evidence" value="ECO:0007669"/>
    <property type="project" value="TreeGrafter"/>
</dbReference>
<keyword evidence="4" id="KW-0378">Hydrolase</keyword>
<dbReference type="GO" id="GO:0016787">
    <property type="term" value="F:hydrolase activity"/>
    <property type="evidence" value="ECO:0007669"/>
    <property type="project" value="UniProtKB-KW"/>
</dbReference>
<evidence type="ECO:0000313" key="7">
    <source>
        <dbReference type="EMBL" id="CAG8593651.1"/>
    </source>
</evidence>
<evidence type="ECO:0000256" key="3">
    <source>
        <dbReference type="ARBA" id="ARBA00022723"/>
    </source>
</evidence>
<proteinExistence type="inferred from homology"/>
<dbReference type="InterPro" id="IPR000286">
    <property type="entry name" value="HDACs"/>
</dbReference>
<organism evidence="7 8">
    <name type="scientific">Paraglomus brasilianum</name>
    <dbReference type="NCBI Taxonomy" id="144538"/>
    <lineage>
        <taxon>Eukaryota</taxon>
        <taxon>Fungi</taxon>
        <taxon>Fungi incertae sedis</taxon>
        <taxon>Mucoromycota</taxon>
        <taxon>Glomeromycotina</taxon>
        <taxon>Glomeromycetes</taxon>
        <taxon>Paraglomerales</taxon>
        <taxon>Paraglomeraceae</taxon>
        <taxon>Paraglomus</taxon>
    </lineage>
</organism>
<comment type="caution">
    <text evidence="7">The sequence shown here is derived from an EMBL/GenBank/DDBJ whole genome shotgun (WGS) entry which is preliminary data.</text>
</comment>
<dbReference type="Gene3D" id="3.40.800.20">
    <property type="entry name" value="Histone deacetylase domain"/>
    <property type="match status" value="1"/>
</dbReference>
<dbReference type="AlphaFoldDB" id="A0A9N9C7Q2"/>
<comment type="cofactor">
    <cofactor evidence="1">
        <name>Zn(2+)</name>
        <dbReference type="ChEBI" id="CHEBI:29105"/>
    </cofactor>
</comment>
<dbReference type="InterPro" id="IPR023801">
    <property type="entry name" value="His_deacetylse_dom"/>
</dbReference>
<dbReference type="PANTHER" id="PTHR10625">
    <property type="entry name" value="HISTONE DEACETYLASE HDAC1-RELATED"/>
    <property type="match status" value="1"/>
</dbReference>
<evidence type="ECO:0000256" key="2">
    <source>
        <dbReference type="ARBA" id="ARBA00005947"/>
    </source>
</evidence>
<dbReference type="Proteomes" id="UP000789739">
    <property type="component" value="Unassembled WGS sequence"/>
</dbReference>
<evidence type="ECO:0000256" key="5">
    <source>
        <dbReference type="ARBA" id="ARBA00022833"/>
    </source>
</evidence>
<evidence type="ECO:0000313" key="8">
    <source>
        <dbReference type="Proteomes" id="UP000789739"/>
    </source>
</evidence>
<gene>
    <name evidence="7" type="ORF">PBRASI_LOCUS7259</name>
</gene>
<dbReference type="Pfam" id="PF00850">
    <property type="entry name" value="Hist_deacetyl"/>
    <property type="match status" value="1"/>
</dbReference>
<feature type="domain" description="Histone deacetylase" evidence="6">
    <location>
        <begin position="28"/>
        <end position="349"/>
    </location>
</feature>
<dbReference type="SUPFAM" id="SSF52768">
    <property type="entry name" value="Arginase/deacetylase"/>
    <property type="match status" value="1"/>
</dbReference>
<dbReference type="GO" id="GO:0004407">
    <property type="term" value="F:histone deacetylase activity"/>
    <property type="evidence" value="ECO:0007669"/>
    <property type="project" value="TreeGrafter"/>
</dbReference>
<evidence type="ECO:0000256" key="4">
    <source>
        <dbReference type="ARBA" id="ARBA00022801"/>
    </source>
</evidence>
<dbReference type="PRINTS" id="PR01270">
    <property type="entry name" value="HDASUPER"/>
</dbReference>
<reference evidence="7" key="1">
    <citation type="submission" date="2021-06" db="EMBL/GenBank/DDBJ databases">
        <authorList>
            <person name="Kallberg Y."/>
            <person name="Tangrot J."/>
            <person name="Rosling A."/>
        </authorList>
    </citation>
    <scope>NUCLEOTIDE SEQUENCE</scope>
    <source>
        <strain evidence="7">BR232B</strain>
    </source>
</reference>
<dbReference type="EMBL" id="CAJVPI010001087">
    <property type="protein sequence ID" value="CAG8593651.1"/>
    <property type="molecule type" value="Genomic_DNA"/>
</dbReference>
<accession>A0A9N9C7Q2</accession>
<dbReference type="CDD" id="cd10001">
    <property type="entry name" value="HDAC_classII_APAH"/>
    <property type="match status" value="1"/>
</dbReference>
<dbReference type="GO" id="GO:0046872">
    <property type="term" value="F:metal ion binding"/>
    <property type="evidence" value="ECO:0007669"/>
    <property type="project" value="UniProtKB-KW"/>
</dbReference>
<evidence type="ECO:0000256" key="1">
    <source>
        <dbReference type="ARBA" id="ARBA00001947"/>
    </source>
</evidence>
<keyword evidence="3" id="KW-0479">Metal-binding</keyword>
<evidence type="ECO:0000259" key="6">
    <source>
        <dbReference type="Pfam" id="PF00850"/>
    </source>
</evidence>
<dbReference type="InterPro" id="IPR037138">
    <property type="entry name" value="His_deacetylse_dom_sf"/>
</dbReference>